<dbReference type="PANTHER" id="PTHR19959:SF119">
    <property type="entry name" value="FUNGAL LIPASE-LIKE DOMAIN-CONTAINING PROTEIN"/>
    <property type="match status" value="1"/>
</dbReference>
<accession>A0A8H6LY16</accession>
<dbReference type="AlphaFoldDB" id="A0A8H6LY16"/>
<evidence type="ECO:0000313" key="4">
    <source>
        <dbReference type="Proteomes" id="UP000521943"/>
    </source>
</evidence>
<dbReference type="SUPFAM" id="SSF48452">
    <property type="entry name" value="TPR-like"/>
    <property type="match status" value="1"/>
</dbReference>
<evidence type="ECO:0000256" key="1">
    <source>
        <dbReference type="SAM" id="MobiDB-lite"/>
    </source>
</evidence>
<protein>
    <submittedName>
        <fullName evidence="3">CHAT domain-containing protein</fullName>
    </submittedName>
</protein>
<dbReference type="EMBL" id="JACGCI010000094">
    <property type="protein sequence ID" value="KAF6746254.1"/>
    <property type="molecule type" value="Genomic_DNA"/>
</dbReference>
<organism evidence="3 4">
    <name type="scientific">Ephemerocybe angulata</name>
    <dbReference type="NCBI Taxonomy" id="980116"/>
    <lineage>
        <taxon>Eukaryota</taxon>
        <taxon>Fungi</taxon>
        <taxon>Dikarya</taxon>
        <taxon>Basidiomycota</taxon>
        <taxon>Agaricomycotina</taxon>
        <taxon>Agaricomycetes</taxon>
        <taxon>Agaricomycetidae</taxon>
        <taxon>Agaricales</taxon>
        <taxon>Agaricineae</taxon>
        <taxon>Psathyrellaceae</taxon>
        <taxon>Ephemerocybe</taxon>
    </lineage>
</organism>
<evidence type="ECO:0000313" key="3">
    <source>
        <dbReference type="EMBL" id="KAF6746254.1"/>
    </source>
</evidence>
<dbReference type="Gene3D" id="1.25.40.10">
    <property type="entry name" value="Tetratricopeptide repeat domain"/>
    <property type="match status" value="2"/>
</dbReference>
<evidence type="ECO:0000259" key="2">
    <source>
        <dbReference type="Pfam" id="PF12770"/>
    </source>
</evidence>
<proteinExistence type="predicted"/>
<dbReference type="InterPro" id="IPR024983">
    <property type="entry name" value="CHAT_dom"/>
</dbReference>
<feature type="region of interest" description="Disordered" evidence="1">
    <location>
        <begin position="1"/>
        <end position="26"/>
    </location>
</feature>
<dbReference type="Pfam" id="PF12770">
    <property type="entry name" value="CHAT"/>
    <property type="match status" value="1"/>
</dbReference>
<reference evidence="3 4" key="1">
    <citation type="submission" date="2020-07" db="EMBL/GenBank/DDBJ databases">
        <title>Comparative genomics of pyrophilous fungi reveals a link between fire events and developmental genes.</title>
        <authorList>
            <consortium name="DOE Joint Genome Institute"/>
            <person name="Steindorff A.S."/>
            <person name="Carver A."/>
            <person name="Calhoun S."/>
            <person name="Stillman K."/>
            <person name="Liu H."/>
            <person name="Lipzen A."/>
            <person name="Pangilinan J."/>
            <person name="Labutti K."/>
            <person name="Bruns T.D."/>
            <person name="Grigoriev I.V."/>
        </authorList>
    </citation>
    <scope>NUCLEOTIDE SEQUENCE [LARGE SCALE GENOMIC DNA]</scope>
    <source>
        <strain evidence="3 4">CBS 144469</strain>
    </source>
</reference>
<name>A0A8H6LY16_9AGAR</name>
<comment type="caution">
    <text evidence="3">The sequence shown here is derived from an EMBL/GenBank/DDBJ whole genome shotgun (WGS) entry which is preliminary data.</text>
</comment>
<dbReference type="PANTHER" id="PTHR19959">
    <property type="entry name" value="KINESIN LIGHT CHAIN"/>
    <property type="match status" value="1"/>
</dbReference>
<sequence>MEPESSSFASDDAPGSTPNIERRSDDTNMISGRHFLIKDISFERTDRIEGGGRSLSLRELCVSEIPSGSQEAKSFTLVNVSPIRWEAYDAIEITAEADAVECIIKSDEGDDIGFHLDIHGMRSTTTHSEHGLTQRANLVSDAGFELTMLWKCVEISSGRKKVSDDVVPQLSKCGIERLRTFRQTGDLSVLTEAISMLQRASDLTPHGHAGLPALLNDLGISFKCRFERTGELSDIADAISAQQKAVDLTPDGHGNLPALLNNLGNSFTRRFERTGELSYIADAISVQQKAVDLTPHGHPDLPAWLNNLGSSFIRRFEHTGELSYIADAISAHQKAVDLTPHGHTDLPSCLNNLGTSFAFRFERTGELSDIADAISVQQKAVDLTLDGHVDAPGYLTNLGISFTGRFHRTGEVSDITDAISAQQKAVELTPGGHPGLPAWLNNLGISLKCRYERTGELSDIADAISAQQKAVDLTPHGHTDLPSRLSNLGISFLRRFERTGELSDIADAIPAHQKAVELTPHGHADLPRWLHNLGSSFQCRYERTGDLSDIADAISVMQKAANLIPDGHAGLPLLLINLGNSLYSRFISNHNTEDLEESLSHYEAAALSIVGPPRDKLKAATRWARTLIEHFPQSPDIITSFEIALAQVALIAGLEQTVRGRYTQLESVSGLPLEAAAAACALNRADKAVEWLEQGRCFVWTQQNNLRTPLDDLRIHNKDLAQDIANVSKQLEDAGSSRGHTNVNMSLSEKISLEKEARAHMDLARKWESLLKTARAIPGFESFLKPLSCSSLMQGVPESAIVVINIDERRCDALALLPGLDEPLHIPLPTFSIKKATEYRTELASQLRAHHLRAREENLLRDVQFSARGVRPAPIGRDGENAPVCRVLRNLWHEVVKPILDGLGFHHMHQISGQLPPRLWWCPTGPLSFLPLHSAGIYRGSNRESVSDYVVSSYTPTVTAVTDRAKNRRSVDAKASGLFLTSQPKVPGASPIPGTTSEVRAIVKRAEESGVRVIKCEGEELAVDACLTQMQEFSSIHLACHGSQNATEPLRSRFLFHRGSLELGRIIRSDLKNADLAFLSACQTSTGEEKLSDEAVHLTAGMLAAGYRRVIGTMWSIGDKAAQEVAINFYDYLLTGLDGARDGGFDGALSAFALDHATRKLRLSLDDSEHSLLTWIPFVHFGY</sequence>
<gene>
    <name evidence="3" type="ORF">DFP72DRAFT_636232</name>
</gene>
<dbReference type="SUPFAM" id="SSF81901">
    <property type="entry name" value="HCP-like"/>
    <property type="match status" value="1"/>
</dbReference>
<keyword evidence="4" id="KW-1185">Reference proteome</keyword>
<feature type="domain" description="CHAT" evidence="2">
    <location>
        <begin position="887"/>
        <end position="1182"/>
    </location>
</feature>
<dbReference type="InterPro" id="IPR011990">
    <property type="entry name" value="TPR-like_helical_dom_sf"/>
</dbReference>
<dbReference type="OrthoDB" id="9991317at2759"/>
<dbReference type="Proteomes" id="UP000521943">
    <property type="component" value="Unassembled WGS sequence"/>
</dbReference>